<organism evidence="2 3">
    <name type="scientific">Claviceps africana</name>
    <dbReference type="NCBI Taxonomy" id="83212"/>
    <lineage>
        <taxon>Eukaryota</taxon>
        <taxon>Fungi</taxon>
        <taxon>Dikarya</taxon>
        <taxon>Ascomycota</taxon>
        <taxon>Pezizomycotina</taxon>
        <taxon>Sordariomycetes</taxon>
        <taxon>Hypocreomycetidae</taxon>
        <taxon>Hypocreales</taxon>
        <taxon>Clavicipitaceae</taxon>
        <taxon>Claviceps</taxon>
    </lineage>
</organism>
<keyword evidence="3" id="KW-1185">Reference proteome</keyword>
<accession>A0A8K0JAF2</accession>
<name>A0A8K0JAF2_9HYPO</name>
<dbReference type="Proteomes" id="UP000811619">
    <property type="component" value="Unassembled WGS sequence"/>
</dbReference>
<feature type="signal peptide" evidence="1">
    <location>
        <begin position="1"/>
        <end position="18"/>
    </location>
</feature>
<dbReference type="AlphaFoldDB" id="A0A8K0JAF2"/>
<keyword evidence="1" id="KW-0732">Signal</keyword>
<reference evidence="2" key="1">
    <citation type="journal article" date="2020" name="bioRxiv">
        <title>Whole genome comparisons of ergot fungi reveals the divergence and evolution of species within the genus Claviceps are the result of varying mechanisms driving genome evolution and host range expansion.</title>
        <authorList>
            <person name="Wyka S.A."/>
            <person name="Mondo S.J."/>
            <person name="Liu M."/>
            <person name="Dettman J."/>
            <person name="Nalam V."/>
            <person name="Broders K.D."/>
        </authorList>
    </citation>
    <scope>NUCLEOTIDE SEQUENCE</scope>
    <source>
        <strain evidence="2">CCC 489</strain>
    </source>
</reference>
<comment type="caution">
    <text evidence="2">The sequence shown here is derived from an EMBL/GenBank/DDBJ whole genome shotgun (WGS) entry which is preliminary data.</text>
</comment>
<protein>
    <submittedName>
        <fullName evidence="2">Uncharacterized protein</fullName>
    </submittedName>
</protein>
<sequence length="142" mass="16128">MTLAHVLAAFIMIDSSATAPLKRRSNEVGCPFLRMLYICLRVCVIFFEELWVNVYLATHVSLSDRTEADSAHDDEVRGLLPLFPYPPDQERPPVGDWDVEVGLPELEIWQDIVLVDDEVLEVRRQHVPRRDALPSRAVGPPP</sequence>
<evidence type="ECO:0000313" key="2">
    <source>
        <dbReference type="EMBL" id="KAG5927063.1"/>
    </source>
</evidence>
<gene>
    <name evidence="2" type="ORF">E4U42_002650</name>
</gene>
<evidence type="ECO:0000256" key="1">
    <source>
        <dbReference type="SAM" id="SignalP"/>
    </source>
</evidence>
<dbReference type="EMBL" id="SRPY01000212">
    <property type="protein sequence ID" value="KAG5927063.1"/>
    <property type="molecule type" value="Genomic_DNA"/>
</dbReference>
<feature type="chain" id="PRO_5035423917" evidence="1">
    <location>
        <begin position="19"/>
        <end position="142"/>
    </location>
</feature>
<evidence type="ECO:0000313" key="3">
    <source>
        <dbReference type="Proteomes" id="UP000811619"/>
    </source>
</evidence>
<proteinExistence type="predicted"/>